<evidence type="ECO:0000256" key="1">
    <source>
        <dbReference type="ARBA" id="ARBA00004167"/>
    </source>
</evidence>
<feature type="domain" description="Cadherin" evidence="13">
    <location>
        <begin position="441"/>
        <end position="545"/>
    </location>
</feature>
<keyword evidence="4" id="KW-0677">Repeat</keyword>
<dbReference type="Gene3D" id="2.60.40.60">
    <property type="entry name" value="Cadherins"/>
    <property type="match status" value="12"/>
</dbReference>
<feature type="domain" description="Cadherin" evidence="13">
    <location>
        <begin position="1167"/>
        <end position="1265"/>
    </location>
</feature>
<keyword evidence="15" id="KW-1185">Reference proteome</keyword>
<evidence type="ECO:0000256" key="7">
    <source>
        <dbReference type="ARBA" id="ARBA00023136"/>
    </source>
</evidence>
<dbReference type="SUPFAM" id="SSF49313">
    <property type="entry name" value="Cadherin-like"/>
    <property type="match status" value="12"/>
</dbReference>
<keyword evidence="3 12" id="KW-0732">Signal</keyword>
<dbReference type="GO" id="GO:0005509">
    <property type="term" value="F:calcium ion binding"/>
    <property type="evidence" value="ECO:0007669"/>
    <property type="project" value="UniProtKB-UniRule"/>
</dbReference>
<evidence type="ECO:0000256" key="6">
    <source>
        <dbReference type="ARBA" id="ARBA00022989"/>
    </source>
</evidence>
<proteinExistence type="predicted"/>
<dbReference type="Proteomes" id="UP001591681">
    <property type="component" value="Unassembled WGS sequence"/>
</dbReference>
<dbReference type="FunFam" id="2.60.40.60:FF:000092">
    <property type="entry name" value="Protocadherin 8"/>
    <property type="match status" value="1"/>
</dbReference>
<dbReference type="GO" id="GO:0009653">
    <property type="term" value="P:anatomical structure morphogenesis"/>
    <property type="evidence" value="ECO:0007669"/>
    <property type="project" value="UniProtKB-ARBA"/>
</dbReference>
<gene>
    <name evidence="14" type="ORF">ACEWY4_017553</name>
</gene>
<feature type="transmembrane region" description="Helical" evidence="11">
    <location>
        <begin position="1480"/>
        <end position="1503"/>
    </location>
</feature>
<evidence type="ECO:0000256" key="5">
    <source>
        <dbReference type="ARBA" id="ARBA00022837"/>
    </source>
</evidence>
<dbReference type="PROSITE" id="PS50268">
    <property type="entry name" value="CADHERIN_2"/>
    <property type="match status" value="12"/>
</dbReference>
<dbReference type="FunFam" id="2.60.40.60:FF:000104">
    <property type="entry name" value="cadherin-23 isoform X1"/>
    <property type="match status" value="1"/>
</dbReference>
<evidence type="ECO:0000256" key="4">
    <source>
        <dbReference type="ARBA" id="ARBA00022737"/>
    </source>
</evidence>
<evidence type="ECO:0000256" key="3">
    <source>
        <dbReference type="ARBA" id="ARBA00022729"/>
    </source>
</evidence>
<feature type="domain" description="Cadherin" evidence="13">
    <location>
        <begin position="225"/>
        <end position="337"/>
    </location>
</feature>
<keyword evidence="2 11" id="KW-0812">Transmembrane</keyword>
<keyword evidence="5 9" id="KW-0106">Calcium</keyword>
<evidence type="ECO:0000256" key="9">
    <source>
        <dbReference type="PROSITE-ProRule" id="PRU00043"/>
    </source>
</evidence>
<keyword evidence="8" id="KW-0325">Glycoprotein</keyword>
<evidence type="ECO:0000256" key="10">
    <source>
        <dbReference type="SAM" id="MobiDB-lite"/>
    </source>
</evidence>
<evidence type="ECO:0000313" key="14">
    <source>
        <dbReference type="EMBL" id="KAL2086494.1"/>
    </source>
</evidence>
<dbReference type="PANTHER" id="PTHR24028">
    <property type="entry name" value="CADHERIN-87A"/>
    <property type="match status" value="1"/>
</dbReference>
<feature type="domain" description="Cadherin" evidence="13">
    <location>
        <begin position="746"/>
        <end position="853"/>
    </location>
</feature>
<reference evidence="14 15" key="1">
    <citation type="submission" date="2024-09" db="EMBL/GenBank/DDBJ databases">
        <title>A chromosome-level genome assembly of Gray's grenadier anchovy, Coilia grayii.</title>
        <authorList>
            <person name="Fu Z."/>
        </authorList>
    </citation>
    <scope>NUCLEOTIDE SEQUENCE [LARGE SCALE GENOMIC DNA]</scope>
    <source>
        <strain evidence="14">G4</strain>
        <tissue evidence="14">Muscle</tissue>
    </source>
</reference>
<evidence type="ECO:0000256" key="8">
    <source>
        <dbReference type="ARBA" id="ARBA00023180"/>
    </source>
</evidence>
<dbReference type="CDD" id="cd11304">
    <property type="entry name" value="Cadherin_repeat"/>
    <property type="match status" value="11"/>
</dbReference>
<dbReference type="PANTHER" id="PTHR24028:SF328">
    <property type="entry name" value="CADHERIN-3"/>
    <property type="match status" value="1"/>
</dbReference>
<name>A0ABD1JH58_9TELE</name>
<accession>A0ABD1JH58</accession>
<dbReference type="InterPro" id="IPR002126">
    <property type="entry name" value="Cadherin-like_dom"/>
</dbReference>
<comment type="caution">
    <text evidence="14">The sequence shown here is derived from an EMBL/GenBank/DDBJ whole genome shotgun (WGS) entry which is preliminary data.</text>
</comment>
<keyword evidence="6 11" id="KW-1133">Transmembrane helix</keyword>
<dbReference type="InterPro" id="IPR015919">
    <property type="entry name" value="Cadherin-like_sf"/>
</dbReference>
<feature type="domain" description="Cadherin" evidence="13">
    <location>
        <begin position="643"/>
        <end position="745"/>
    </location>
</feature>
<dbReference type="PRINTS" id="PR00205">
    <property type="entry name" value="CADHERIN"/>
</dbReference>
<feature type="chain" id="PRO_5044797423" description="Cadherin domain-containing protein" evidence="12">
    <location>
        <begin position="24"/>
        <end position="1551"/>
    </location>
</feature>
<feature type="domain" description="Cadherin" evidence="13">
    <location>
        <begin position="123"/>
        <end position="224"/>
    </location>
</feature>
<dbReference type="PROSITE" id="PS00232">
    <property type="entry name" value="CADHERIN_1"/>
    <property type="match status" value="4"/>
</dbReference>
<sequence>MEAHSLSKVFLVLGLLLPYSSWCLPTETSVNCQYEEHEVSLGNVNEGYEGEVEILQGIPAGQTLVLESYLNSPGHTFLDLVITDGGSSAKVTTNRPLDADSVGVKNVRKLQINDINDEPPVFQQDSYNATISEALAVGSSVVKVSAVDADITNNNNIVTYSIQAPQPRVFEIRADGLITLKERLNYNTDNSYSFTVEARDPGGLSDTATVSVTVTDYDNMNPYFDHNVYEATIPENQASIKIVSSQTFLLTIQLEVLLMNVTIFSSTITTVAPNKYLDNFLIDTGTGVISVAGVLDREDVSTINLQIKAAQQDDSTKTANAMVVVSIEDVNDSPPEFDKTDYSASVLENSPAGYFVLQTKVTDEDLGGFVGTLRLIPDTVPFSVSPDGIIMVKTPAELDRETTPSFQFQVEAREDAAPNNIATANVNITLLDANDNSPQFGSAKYEGKVFSNQTVGMLVVKVEASDPDEGVNGQVTYSIAAGNQEGYFTLNEDSGEITLAKVIPLEDNKFLHFSLYVTARDGGDISRASSVLVAIQAPGDSRPQFITRTYHATVQEERDAPVEVLKVGFLSVAPVVSVVLRVETETDKFSIDNTGVLSTKVKLDYETQANYSVRVSLSDGVNRDEAEVEVAVQDVNDNSPVFAVNPIAVSMSEDAELGENVTVVTASDADAGFNGEVRYSLQGGGGSFGVNAETGRVTVAKALDREEQDEITFEVVATDQGRPTRSATATVTVTLTDVNDNEPAFDVPQRFLTVSELDEPGLLLANLTATDADDGVNGQVAYRIAEQDPLSDPLAFALDPSSGALTLAEKLDFGDVRRYVLTVEAVDGGTPALTGVAMVTVQVEDVNNNPPEFSRERYDVAVPENLAGGAVVVSLEVTDKDKDGFSNGHFIMTSDTFNINKMGAISLNSNATLDREEQDSYTLQVVAVDQPKDGLSATAQVNITVTDINDNNPEFLPLPNPIAIAEGEYSPAAPGVVCQIQAEDKDTGDNGRVTLSTSSNDTFTFTEDGTLIAVADLDRETQDTYNLVIVATDHGKPQRQTVTNIRVTVTDVNDNDPVFSTDTYSKSILSKEAKEGDMVLTIAATDKDTGNNSVITYSITSGASEYVSLNSETGDIILTSDLADVKEDMLLNLTVKAEDHGKPPRSSTATALIFIRTVSLEDGLVFASPTYNFSIAENQHKGSMVGVVLASSGSPLFSVSYALKTHADVFSVNASGSVLTLAELDTETQGLYVISVEATDTRTPPNTALAVVTVEVENVNEAPVFDHKTYKAEIFSNAPFKSPVIKVKAIDPDVGETERLQYSLVEPSSLFDIAPSSGQVYVVSVEGESGKKSLQVKAEDQHGLYATATVEVTVTKIEDSNVVVISLNQPINEVEKKTPELEESMGRVLGWTVRVVGISNSNGGASDRRSLSSRGARTYVSFVAMDTSGSVISADKVKSKLTEEEAEVQNELEKVFGSELEHEVEKGPGENGSDPMQTAIIALSVLLALSIMGIVVLVTVSVIKYSEKVKPADNNQENKSPKSERRMSEASKSEDDTSQEDEHEGSKTAHF</sequence>
<protein>
    <recommendedName>
        <fullName evidence="13">Cadherin domain-containing protein</fullName>
    </recommendedName>
</protein>
<dbReference type="InterPro" id="IPR050174">
    <property type="entry name" value="Protocadherin/Cadherin-CA"/>
</dbReference>
<feature type="domain" description="Cadherin" evidence="13">
    <location>
        <begin position="589"/>
        <end position="642"/>
    </location>
</feature>
<dbReference type="Pfam" id="PF00028">
    <property type="entry name" value="Cadherin"/>
    <property type="match status" value="10"/>
</dbReference>
<evidence type="ECO:0000313" key="15">
    <source>
        <dbReference type="Proteomes" id="UP001591681"/>
    </source>
</evidence>
<evidence type="ECO:0000259" key="13">
    <source>
        <dbReference type="PROSITE" id="PS50268"/>
    </source>
</evidence>
<feature type="signal peptide" evidence="12">
    <location>
        <begin position="1"/>
        <end position="23"/>
    </location>
</feature>
<organism evidence="14 15">
    <name type="scientific">Coilia grayii</name>
    <name type="common">Gray's grenadier anchovy</name>
    <dbReference type="NCBI Taxonomy" id="363190"/>
    <lineage>
        <taxon>Eukaryota</taxon>
        <taxon>Metazoa</taxon>
        <taxon>Chordata</taxon>
        <taxon>Craniata</taxon>
        <taxon>Vertebrata</taxon>
        <taxon>Euteleostomi</taxon>
        <taxon>Actinopterygii</taxon>
        <taxon>Neopterygii</taxon>
        <taxon>Teleostei</taxon>
        <taxon>Clupei</taxon>
        <taxon>Clupeiformes</taxon>
        <taxon>Clupeoidei</taxon>
        <taxon>Engraulidae</taxon>
        <taxon>Coilinae</taxon>
        <taxon>Coilia</taxon>
    </lineage>
</organism>
<evidence type="ECO:0000256" key="2">
    <source>
        <dbReference type="ARBA" id="ARBA00022692"/>
    </source>
</evidence>
<comment type="subcellular location">
    <subcellularLocation>
        <location evidence="1">Membrane</location>
        <topology evidence="1">Single-pass membrane protein</topology>
    </subcellularLocation>
</comment>
<dbReference type="InterPro" id="IPR020894">
    <property type="entry name" value="Cadherin_CS"/>
</dbReference>
<dbReference type="FunFam" id="2.60.40.60:FF:000021">
    <property type="entry name" value="FAT atypical cadherin 1"/>
    <property type="match status" value="2"/>
</dbReference>
<feature type="domain" description="Cadherin" evidence="13">
    <location>
        <begin position="338"/>
        <end position="440"/>
    </location>
</feature>
<keyword evidence="7 11" id="KW-0472">Membrane</keyword>
<evidence type="ECO:0000256" key="12">
    <source>
        <dbReference type="SAM" id="SignalP"/>
    </source>
</evidence>
<feature type="region of interest" description="Disordered" evidence="10">
    <location>
        <begin position="1509"/>
        <end position="1551"/>
    </location>
</feature>
<feature type="compositionally biased region" description="Basic and acidic residues" evidence="10">
    <location>
        <begin position="1519"/>
        <end position="1535"/>
    </location>
</feature>
<feature type="domain" description="Cadherin" evidence="13">
    <location>
        <begin position="854"/>
        <end position="955"/>
    </location>
</feature>
<dbReference type="EMBL" id="JBHFQA010000015">
    <property type="protein sequence ID" value="KAL2086494.1"/>
    <property type="molecule type" value="Genomic_DNA"/>
</dbReference>
<dbReference type="FunFam" id="2.60.40.60:FF:000020">
    <property type="entry name" value="Dachsous cadherin-related 1b"/>
    <property type="match status" value="2"/>
</dbReference>
<feature type="domain" description="Cadherin" evidence="13">
    <location>
        <begin position="958"/>
        <end position="1059"/>
    </location>
</feature>
<dbReference type="SMART" id="SM00112">
    <property type="entry name" value="CA"/>
    <property type="match status" value="12"/>
</dbReference>
<dbReference type="GO" id="GO:0016020">
    <property type="term" value="C:membrane"/>
    <property type="evidence" value="ECO:0007669"/>
    <property type="project" value="UniProtKB-SubCell"/>
</dbReference>
<evidence type="ECO:0000256" key="11">
    <source>
        <dbReference type="SAM" id="Phobius"/>
    </source>
</evidence>
<feature type="domain" description="Cadherin" evidence="13">
    <location>
        <begin position="1266"/>
        <end position="1372"/>
    </location>
</feature>
<dbReference type="FunFam" id="2.60.40.60:FF:000033">
    <property type="entry name" value="FAT atypical cadherin 1"/>
    <property type="match status" value="1"/>
</dbReference>
<feature type="domain" description="Cadherin" evidence="13">
    <location>
        <begin position="1061"/>
        <end position="1171"/>
    </location>
</feature>